<dbReference type="HOGENOM" id="CLU_012062_15_5_1"/>
<reference evidence="4 6" key="1">
    <citation type="journal article" date="2012" name="Nature">
        <title>Algal genomes reveal evolutionary mosaicism and the fate of nucleomorphs.</title>
        <authorList>
            <consortium name="DOE Joint Genome Institute"/>
            <person name="Curtis B.A."/>
            <person name="Tanifuji G."/>
            <person name="Burki F."/>
            <person name="Gruber A."/>
            <person name="Irimia M."/>
            <person name="Maruyama S."/>
            <person name="Arias M.C."/>
            <person name="Ball S.G."/>
            <person name="Gile G.H."/>
            <person name="Hirakawa Y."/>
            <person name="Hopkins J.F."/>
            <person name="Kuo A."/>
            <person name="Rensing S.A."/>
            <person name="Schmutz J."/>
            <person name="Symeonidi A."/>
            <person name="Elias M."/>
            <person name="Eveleigh R.J."/>
            <person name="Herman E.K."/>
            <person name="Klute M.J."/>
            <person name="Nakayama T."/>
            <person name="Obornik M."/>
            <person name="Reyes-Prieto A."/>
            <person name="Armbrust E.V."/>
            <person name="Aves S.J."/>
            <person name="Beiko R.G."/>
            <person name="Coutinho P."/>
            <person name="Dacks J.B."/>
            <person name="Durnford D.G."/>
            <person name="Fast N.M."/>
            <person name="Green B.R."/>
            <person name="Grisdale C.J."/>
            <person name="Hempel F."/>
            <person name="Henrissat B."/>
            <person name="Hoppner M.P."/>
            <person name="Ishida K."/>
            <person name="Kim E."/>
            <person name="Koreny L."/>
            <person name="Kroth P.G."/>
            <person name="Liu Y."/>
            <person name="Malik S.B."/>
            <person name="Maier U.G."/>
            <person name="McRose D."/>
            <person name="Mock T."/>
            <person name="Neilson J.A."/>
            <person name="Onodera N.T."/>
            <person name="Poole A.M."/>
            <person name="Pritham E.J."/>
            <person name="Richards T.A."/>
            <person name="Rocap G."/>
            <person name="Roy S.W."/>
            <person name="Sarai C."/>
            <person name="Schaack S."/>
            <person name="Shirato S."/>
            <person name="Slamovits C.H."/>
            <person name="Spencer D.F."/>
            <person name="Suzuki S."/>
            <person name="Worden A.Z."/>
            <person name="Zauner S."/>
            <person name="Barry K."/>
            <person name="Bell C."/>
            <person name="Bharti A.K."/>
            <person name="Crow J.A."/>
            <person name="Grimwood J."/>
            <person name="Kramer R."/>
            <person name="Lindquist E."/>
            <person name="Lucas S."/>
            <person name="Salamov A."/>
            <person name="McFadden G.I."/>
            <person name="Lane C.E."/>
            <person name="Keeling P.J."/>
            <person name="Gray M.W."/>
            <person name="Grigoriev I.V."/>
            <person name="Archibald J.M."/>
        </authorList>
    </citation>
    <scope>NUCLEOTIDE SEQUENCE</scope>
    <source>
        <strain evidence="4 6">CCMP2712</strain>
    </source>
</reference>
<dbReference type="PANTHER" id="PTHR48025:SF1">
    <property type="entry name" value="RRM DOMAIN-CONTAINING PROTEIN"/>
    <property type="match status" value="1"/>
</dbReference>
<dbReference type="EMBL" id="JH993051">
    <property type="protein sequence ID" value="EKX38194.1"/>
    <property type="molecule type" value="Genomic_DNA"/>
</dbReference>
<feature type="domain" description="RRM" evidence="3">
    <location>
        <begin position="10"/>
        <end position="87"/>
    </location>
</feature>
<feature type="non-terminal residue" evidence="4">
    <location>
        <position position="169"/>
    </location>
</feature>
<dbReference type="PROSITE" id="PS50102">
    <property type="entry name" value="RRM"/>
    <property type="match status" value="2"/>
</dbReference>
<evidence type="ECO:0000256" key="2">
    <source>
        <dbReference type="PROSITE-ProRule" id="PRU00176"/>
    </source>
</evidence>
<dbReference type="PANTHER" id="PTHR48025">
    <property type="entry name" value="OS02G0815200 PROTEIN"/>
    <property type="match status" value="1"/>
</dbReference>
<protein>
    <recommendedName>
        <fullName evidence="3">RRM domain-containing protein</fullName>
    </recommendedName>
</protein>
<name>L1IQN6_GUITC</name>
<evidence type="ECO:0000313" key="6">
    <source>
        <dbReference type="Proteomes" id="UP000011087"/>
    </source>
</evidence>
<evidence type="ECO:0000256" key="1">
    <source>
        <dbReference type="ARBA" id="ARBA00022884"/>
    </source>
</evidence>
<dbReference type="SMART" id="SM00360">
    <property type="entry name" value="RRM"/>
    <property type="match status" value="2"/>
</dbReference>
<dbReference type="SUPFAM" id="SSF54928">
    <property type="entry name" value="RNA-binding domain, RBD"/>
    <property type="match status" value="1"/>
</dbReference>
<accession>L1IQN6</accession>
<sequence length="169" mass="19006">MAVAKAPPLHQVFVGNIHPDTKEEEVIELFKKFGKPDRSIVMRSAEGISLGYGFLEFSDASQARKAVEGMNLIVYKERQLRVDFADCRSKSSQFSPIVFIDQLPRTFVDLEKLRSIFSPKGAMVDCHLAKGPGNVTRGFAFVEYETHDSAYSAFRELNGYKLEGQPIRV</sequence>
<dbReference type="InterPro" id="IPR012677">
    <property type="entry name" value="Nucleotide-bd_a/b_plait_sf"/>
</dbReference>
<dbReference type="InterPro" id="IPR050502">
    <property type="entry name" value="Euk_RNA-bind_prot"/>
</dbReference>
<dbReference type="OrthoDB" id="639027at2759"/>
<reference evidence="6" key="2">
    <citation type="submission" date="2012-11" db="EMBL/GenBank/DDBJ databases">
        <authorList>
            <person name="Kuo A."/>
            <person name="Curtis B.A."/>
            <person name="Tanifuji G."/>
            <person name="Burki F."/>
            <person name="Gruber A."/>
            <person name="Irimia M."/>
            <person name="Maruyama S."/>
            <person name="Arias M.C."/>
            <person name="Ball S.G."/>
            <person name="Gile G.H."/>
            <person name="Hirakawa Y."/>
            <person name="Hopkins J.F."/>
            <person name="Rensing S.A."/>
            <person name="Schmutz J."/>
            <person name="Symeonidi A."/>
            <person name="Elias M."/>
            <person name="Eveleigh R.J."/>
            <person name="Herman E.K."/>
            <person name="Klute M.J."/>
            <person name="Nakayama T."/>
            <person name="Obornik M."/>
            <person name="Reyes-Prieto A."/>
            <person name="Armbrust E.V."/>
            <person name="Aves S.J."/>
            <person name="Beiko R.G."/>
            <person name="Coutinho P."/>
            <person name="Dacks J.B."/>
            <person name="Durnford D.G."/>
            <person name="Fast N.M."/>
            <person name="Green B.R."/>
            <person name="Grisdale C."/>
            <person name="Hempe F."/>
            <person name="Henrissat B."/>
            <person name="Hoppner M.P."/>
            <person name="Ishida K.-I."/>
            <person name="Kim E."/>
            <person name="Koreny L."/>
            <person name="Kroth P.G."/>
            <person name="Liu Y."/>
            <person name="Malik S.-B."/>
            <person name="Maier U.G."/>
            <person name="McRose D."/>
            <person name="Mock T."/>
            <person name="Neilson J.A."/>
            <person name="Onodera N.T."/>
            <person name="Poole A.M."/>
            <person name="Pritham E.J."/>
            <person name="Richards T.A."/>
            <person name="Rocap G."/>
            <person name="Roy S.W."/>
            <person name="Sarai C."/>
            <person name="Schaack S."/>
            <person name="Shirato S."/>
            <person name="Slamovits C.H."/>
            <person name="Spencer D.F."/>
            <person name="Suzuki S."/>
            <person name="Worden A.Z."/>
            <person name="Zauner S."/>
            <person name="Barry K."/>
            <person name="Bell C."/>
            <person name="Bharti A.K."/>
            <person name="Crow J.A."/>
            <person name="Grimwood J."/>
            <person name="Kramer R."/>
            <person name="Lindquist E."/>
            <person name="Lucas S."/>
            <person name="Salamov A."/>
            <person name="McFadden G.I."/>
            <person name="Lane C.E."/>
            <person name="Keeling P.J."/>
            <person name="Gray M.W."/>
            <person name="Grigoriev I.V."/>
            <person name="Archibald J.M."/>
        </authorList>
    </citation>
    <scope>NUCLEOTIDE SEQUENCE</scope>
    <source>
        <strain evidence="6">CCMP2712</strain>
    </source>
</reference>
<dbReference type="AlphaFoldDB" id="L1IQN6"/>
<dbReference type="Gene3D" id="3.30.70.330">
    <property type="match status" value="2"/>
</dbReference>
<dbReference type="PaxDb" id="55529-EKX38194"/>
<proteinExistence type="predicted"/>
<dbReference type="InterPro" id="IPR000504">
    <property type="entry name" value="RRM_dom"/>
</dbReference>
<keyword evidence="1 2" id="KW-0694">RNA-binding</keyword>
<evidence type="ECO:0000313" key="5">
    <source>
        <dbReference type="EnsemblProtists" id="EKX38194"/>
    </source>
</evidence>
<dbReference type="CDD" id="cd00590">
    <property type="entry name" value="RRM_SF"/>
    <property type="match status" value="1"/>
</dbReference>
<dbReference type="Pfam" id="PF00076">
    <property type="entry name" value="RRM_1"/>
    <property type="match status" value="2"/>
</dbReference>
<evidence type="ECO:0000259" key="3">
    <source>
        <dbReference type="PROSITE" id="PS50102"/>
    </source>
</evidence>
<keyword evidence="6" id="KW-1185">Reference proteome</keyword>
<dbReference type="STRING" id="905079.L1IQN6"/>
<evidence type="ECO:0000313" key="4">
    <source>
        <dbReference type="EMBL" id="EKX38194.1"/>
    </source>
</evidence>
<feature type="domain" description="RRM" evidence="3">
    <location>
        <begin position="96"/>
        <end position="169"/>
    </location>
</feature>
<dbReference type="Proteomes" id="UP000011087">
    <property type="component" value="Unassembled WGS sequence"/>
</dbReference>
<dbReference type="RefSeq" id="XP_005825174.1">
    <property type="nucleotide sequence ID" value="XM_005825117.1"/>
</dbReference>
<dbReference type="KEGG" id="gtt:GUITHDRAFT_77389"/>
<organism evidence="4">
    <name type="scientific">Guillardia theta (strain CCMP2712)</name>
    <name type="common">Cryptophyte</name>
    <dbReference type="NCBI Taxonomy" id="905079"/>
    <lineage>
        <taxon>Eukaryota</taxon>
        <taxon>Cryptophyceae</taxon>
        <taxon>Pyrenomonadales</taxon>
        <taxon>Geminigeraceae</taxon>
        <taxon>Guillardia</taxon>
    </lineage>
</organism>
<dbReference type="GO" id="GO:0005634">
    <property type="term" value="C:nucleus"/>
    <property type="evidence" value="ECO:0007669"/>
    <property type="project" value="TreeGrafter"/>
</dbReference>
<dbReference type="eggNOG" id="KOG0123">
    <property type="taxonomic scope" value="Eukaryota"/>
</dbReference>
<reference evidence="5" key="3">
    <citation type="submission" date="2015-06" db="UniProtKB">
        <authorList>
            <consortium name="EnsemblProtists"/>
        </authorList>
    </citation>
    <scope>IDENTIFICATION</scope>
</reference>
<dbReference type="GeneID" id="17294919"/>
<dbReference type="InterPro" id="IPR035979">
    <property type="entry name" value="RBD_domain_sf"/>
</dbReference>
<gene>
    <name evidence="4" type="ORF">GUITHDRAFT_77389</name>
</gene>
<dbReference type="GO" id="GO:0003729">
    <property type="term" value="F:mRNA binding"/>
    <property type="evidence" value="ECO:0007669"/>
    <property type="project" value="TreeGrafter"/>
</dbReference>
<dbReference type="OMA" id="YGFVCFY"/>
<dbReference type="EnsemblProtists" id="EKX38194">
    <property type="protein sequence ID" value="EKX38194"/>
    <property type="gene ID" value="GUITHDRAFT_77389"/>
</dbReference>